<gene>
    <name evidence="1" type="ordered locus">Pnec_1400</name>
</gene>
<dbReference type="HOGENOM" id="CLU_2603035_0_0_4"/>
<accession>B1XVX5</accession>
<dbReference type="KEGG" id="pne:Pnec_1400"/>
<proteinExistence type="predicted"/>
<reference evidence="1" key="1">
    <citation type="submission" date="2008-03" db="EMBL/GenBank/DDBJ databases">
        <title>Complete sequence of Polynucleobacter necessarius STIR1.</title>
        <authorList>
            <consortium name="US DOE Joint Genome Institute"/>
            <person name="Copeland A."/>
            <person name="Lucas S."/>
            <person name="Lapidus A."/>
            <person name="Barry K."/>
            <person name="Detter J.C."/>
            <person name="Glavina del Rio T."/>
            <person name="Hammon N."/>
            <person name="Israni S."/>
            <person name="Dalin E."/>
            <person name="Tice H."/>
            <person name="Pitluck S."/>
            <person name="Chain P."/>
            <person name="Malfatti S."/>
            <person name="Shin M."/>
            <person name="Vergez L."/>
            <person name="Schmutz J."/>
            <person name="Larimer F."/>
            <person name="Land M."/>
            <person name="Hauser L."/>
            <person name="Kyrpides N."/>
            <person name="Kim E."/>
            <person name="Hahn M."/>
            <person name="Richardson P."/>
        </authorList>
    </citation>
    <scope>NUCLEOTIDE SEQUENCE [LARGE SCALE GENOMIC DNA]</scope>
    <source>
        <strain evidence="1">STIR1</strain>
    </source>
</reference>
<evidence type="ECO:0000313" key="1">
    <source>
        <dbReference type="EMBL" id="ACB44502.1"/>
    </source>
</evidence>
<protein>
    <submittedName>
        <fullName evidence="1">Uncharacterized protein</fullName>
    </submittedName>
</protein>
<sequence length="79" mass="8271">MQTTNSSTVSVKAPVPGGTASVGVADKVMLQQNMITGAVTYTVLSGQNIYLDGLVGVRGIMATAICGFHLVHSILCRYR</sequence>
<name>B1XVX5_POLNS</name>
<organism evidence="1">
    <name type="scientific">Polynucleobacter necessarius subsp. necessarius (strain STIR1)</name>
    <dbReference type="NCBI Taxonomy" id="452638"/>
    <lineage>
        <taxon>Bacteria</taxon>
        <taxon>Pseudomonadati</taxon>
        <taxon>Pseudomonadota</taxon>
        <taxon>Betaproteobacteria</taxon>
        <taxon>Burkholderiales</taxon>
        <taxon>Burkholderiaceae</taxon>
        <taxon>Polynucleobacter</taxon>
    </lineage>
</organism>
<dbReference type="OrthoDB" id="6555107at2"/>
<dbReference type="EMBL" id="CP001010">
    <property type="protein sequence ID" value="ACB44502.1"/>
    <property type="molecule type" value="Genomic_DNA"/>
</dbReference>
<dbReference type="AlphaFoldDB" id="B1XVX5"/>